<evidence type="ECO:0008006" key="3">
    <source>
        <dbReference type="Google" id="ProtNLM"/>
    </source>
</evidence>
<dbReference type="AlphaFoldDB" id="A0A0G0MTY0"/>
<dbReference type="Gene3D" id="3.30.70.120">
    <property type="match status" value="1"/>
</dbReference>
<dbReference type="InterPro" id="IPR015867">
    <property type="entry name" value="N-reg_PII/ATP_PRibTrfase_C"/>
</dbReference>
<evidence type="ECO:0000313" key="2">
    <source>
        <dbReference type="Proteomes" id="UP000033935"/>
    </source>
</evidence>
<dbReference type="EMBL" id="LBWG01000017">
    <property type="protein sequence ID" value="KKR03891.1"/>
    <property type="molecule type" value="Genomic_DNA"/>
</dbReference>
<dbReference type="PANTHER" id="PTHR41774">
    <property type="match status" value="1"/>
</dbReference>
<dbReference type="SUPFAM" id="SSF102705">
    <property type="entry name" value="NIF3 (NGG1p interacting factor 3)-like"/>
    <property type="match status" value="1"/>
</dbReference>
<proteinExistence type="predicted"/>
<dbReference type="Proteomes" id="UP000033935">
    <property type="component" value="Unassembled WGS sequence"/>
</dbReference>
<organism evidence="1 2">
    <name type="scientific">Candidatus Uhrbacteria bacterium GW2011_GWF2_39_13</name>
    <dbReference type="NCBI Taxonomy" id="1618995"/>
    <lineage>
        <taxon>Bacteria</taxon>
        <taxon>Candidatus Uhriibacteriota</taxon>
    </lineage>
</organism>
<dbReference type="PANTHER" id="PTHR41774:SF1">
    <property type="entry name" value="NGG1P INTERACTING FACTOR NIF3"/>
    <property type="match status" value="1"/>
</dbReference>
<dbReference type="FunFam" id="3.30.70.120:FF:000006">
    <property type="entry name" value="GTP cyclohydrolase 1 type 2 homolog"/>
    <property type="match status" value="1"/>
</dbReference>
<evidence type="ECO:0000313" key="1">
    <source>
        <dbReference type="EMBL" id="KKR03891.1"/>
    </source>
</evidence>
<sequence length="105" mass="11879">MEEMLKLEFYVPDSHLTAVKKAVFEAGAGILGNYDSCCWETLGSGQFRPKEGSEPYVGEQNVIEKIKEYKVELICPAADIEKVITALKESHPYETPAYQYWKVTV</sequence>
<reference evidence="1 2" key="1">
    <citation type="journal article" date="2015" name="Nature">
        <title>rRNA introns, odd ribosomes, and small enigmatic genomes across a large radiation of phyla.</title>
        <authorList>
            <person name="Brown C.T."/>
            <person name="Hug L.A."/>
            <person name="Thomas B.C."/>
            <person name="Sharon I."/>
            <person name="Castelle C.J."/>
            <person name="Singh A."/>
            <person name="Wilkins M.J."/>
            <person name="Williams K.H."/>
            <person name="Banfield J.F."/>
        </authorList>
    </citation>
    <scope>NUCLEOTIDE SEQUENCE [LARGE SCALE GENOMIC DNA]</scope>
</reference>
<gene>
    <name evidence="1" type="ORF">UT30_C0017G0030</name>
</gene>
<accession>A0A0G0MTY0</accession>
<dbReference type="InterPro" id="IPR036069">
    <property type="entry name" value="DUF34/NIF3_sf"/>
</dbReference>
<protein>
    <recommendedName>
        <fullName evidence="3">NGG1p interacting factor NIF3</fullName>
    </recommendedName>
</protein>
<name>A0A0G0MTY0_9BACT</name>
<comment type="caution">
    <text evidence="1">The sequence shown here is derived from an EMBL/GenBank/DDBJ whole genome shotgun (WGS) entry which is preliminary data.</text>
</comment>